<evidence type="ECO:0000256" key="1">
    <source>
        <dbReference type="SAM" id="MobiDB-lite"/>
    </source>
</evidence>
<protein>
    <submittedName>
        <fullName evidence="3">Uncharacterized protein</fullName>
    </submittedName>
</protein>
<feature type="signal peptide" evidence="2">
    <location>
        <begin position="1"/>
        <end position="20"/>
    </location>
</feature>
<dbReference type="EMBL" id="LN891072">
    <property type="protein sequence ID" value="CUS09689.1"/>
    <property type="molecule type" value="Genomic_DNA"/>
</dbReference>
<dbReference type="Proteomes" id="UP001412239">
    <property type="component" value="Unassembled WGS sequence"/>
</dbReference>
<name>A0A292PQ54_9PEZI</name>
<feature type="chain" id="PRO_5013239878" evidence="2">
    <location>
        <begin position="21"/>
        <end position="70"/>
    </location>
</feature>
<evidence type="ECO:0000313" key="4">
    <source>
        <dbReference type="Proteomes" id="UP001412239"/>
    </source>
</evidence>
<reference evidence="3" key="1">
    <citation type="submission" date="2015-10" db="EMBL/GenBank/DDBJ databases">
        <authorList>
            <person name="Regsiter A."/>
            <person name="william w."/>
        </authorList>
    </citation>
    <scope>NUCLEOTIDE SEQUENCE</scope>
    <source>
        <strain evidence="3">Montdore</strain>
    </source>
</reference>
<evidence type="ECO:0000313" key="3">
    <source>
        <dbReference type="EMBL" id="CUS09689.1"/>
    </source>
</evidence>
<gene>
    <name evidence="3" type="ORF">GSTUAT00006236001</name>
</gene>
<proteinExistence type="predicted"/>
<evidence type="ECO:0000256" key="2">
    <source>
        <dbReference type="SAM" id="SignalP"/>
    </source>
</evidence>
<accession>A0A292PQ54</accession>
<dbReference type="AlphaFoldDB" id="A0A292PQ54"/>
<keyword evidence="2" id="KW-0732">Signal</keyword>
<feature type="region of interest" description="Disordered" evidence="1">
    <location>
        <begin position="45"/>
        <end position="70"/>
    </location>
</feature>
<keyword evidence="4" id="KW-1185">Reference proteome</keyword>
<organism evidence="3 4">
    <name type="scientific">Tuber aestivum</name>
    <name type="common">summer truffle</name>
    <dbReference type="NCBI Taxonomy" id="59557"/>
    <lineage>
        <taxon>Eukaryota</taxon>
        <taxon>Fungi</taxon>
        <taxon>Dikarya</taxon>
        <taxon>Ascomycota</taxon>
        <taxon>Pezizomycotina</taxon>
        <taxon>Pezizomycetes</taxon>
        <taxon>Pezizales</taxon>
        <taxon>Tuberaceae</taxon>
        <taxon>Tuber</taxon>
    </lineage>
</organism>
<sequence length="70" mass="7112">MQNISILTVFTLLFAVLAIAAPVVVERQITPVGFNKYGNDGVASKTDGSGEVVPVVPGTAQGVSGSPDPN</sequence>